<accession>A0A538TDZ7</accession>
<dbReference type="EMBL" id="VBOY01000156">
    <property type="protein sequence ID" value="TMQ61838.1"/>
    <property type="molecule type" value="Genomic_DNA"/>
</dbReference>
<organism evidence="1 2">
    <name type="scientific">Eiseniibacteriota bacterium</name>
    <dbReference type="NCBI Taxonomy" id="2212470"/>
    <lineage>
        <taxon>Bacteria</taxon>
        <taxon>Candidatus Eiseniibacteriota</taxon>
    </lineage>
</organism>
<sequence>MAQSPRLFAGITGFQWDEGNSDKNWRRHHVTQAEAEQVFFNRPLVVAPDPRHSSREVRHFALGRSNDGRHLTIVFARRGDLLRVISARPMSRRERKEYAQAEEA</sequence>
<name>A0A538TDZ7_UNCEI</name>
<dbReference type="InterPro" id="IPR038573">
    <property type="entry name" value="BrnT_sf"/>
</dbReference>
<evidence type="ECO:0000313" key="2">
    <source>
        <dbReference type="Proteomes" id="UP000316609"/>
    </source>
</evidence>
<dbReference type="InterPro" id="IPR007460">
    <property type="entry name" value="BrnT_toxin"/>
</dbReference>
<protein>
    <submittedName>
        <fullName evidence="1">BrnT family toxin</fullName>
    </submittedName>
</protein>
<evidence type="ECO:0000313" key="1">
    <source>
        <dbReference type="EMBL" id="TMQ61838.1"/>
    </source>
</evidence>
<dbReference type="Gene3D" id="3.10.450.530">
    <property type="entry name" value="Ribonuclease toxin, BrnT, of type II toxin-antitoxin system"/>
    <property type="match status" value="1"/>
</dbReference>
<dbReference type="AlphaFoldDB" id="A0A538TDZ7"/>
<dbReference type="Proteomes" id="UP000316609">
    <property type="component" value="Unassembled WGS sequence"/>
</dbReference>
<comment type="caution">
    <text evidence="1">The sequence shown here is derived from an EMBL/GenBank/DDBJ whole genome shotgun (WGS) entry which is preliminary data.</text>
</comment>
<proteinExistence type="predicted"/>
<reference evidence="1 2" key="1">
    <citation type="journal article" date="2019" name="Nat. Microbiol.">
        <title>Mediterranean grassland soil C-N compound turnover is dependent on rainfall and depth, and is mediated by genomically divergent microorganisms.</title>
        <authorList>
            <person name="Diamond S."/>
            <person name="Andeer P.F."/>
            <person name="Li Z."/>
            <person name="Crits-Christoph A."/>
            <person name="Burstein D."/>
            <person name="Anantharaman K."/>
            <person name="Lane K.R."/>
            <person name="Thomas B.C."/>
            <person name="Pan C."/>
            <person name="Northen T.R."/>
            <person name="Banfield J.F."/>
        </authorList>
    </citation>
    <scope>NUCLEOTIDE SEQUENCE [LARGE SCALE GENOMIC DNA]</scope>
    <source>
        <strain evidence="1">WS_8</strain>
    </source>
</reference>
<dbReference type="Pfam" id="PF04365">
    <property type="entry name" value="BrnT_toxin"/>
    <property type="match status" value="1"/>
</dbReference>
<gene>
    <name evidence="1" type="ORF">E6K78_12360</name>
</gene>